<name>R1IYD4_9GAMM</name>
<organism evidence="1 2">
    <name type="scientific">Grimontia indica</name>
    <dbReference type="NCBI Taxonomy" id="1056512"/>
    <lineage>
        <taxon>Bacteria</taxon>
        <taxon>Pseudomonadati</taxon>
        <taxon>Pseudomonadota</taxon>
        <taxon>Gammaproteobacteria</taxon>
        <taxon>Vibrionales</taxon>
        <taxon>Vibrionaceae</taxon>
        <taxon>Grimontia</taxon>
    </lineage>
</organism>
<keyword evidence="2" id="KW-1185">Reference proteome</keyword>
<dbReference type="Proteomes" id="UP000011223">
    <property type="component" value="Unassembled WGS sequence"/>
</dbReference>
<reference evidence="1 2" key="1">
    <citation type="journal article" date="2014" name="PLoS ONE">
        <title>Grimontia indica AK16(T), sp. nov., Isolated from a Seawater Sample Reports the Presence of Pathogenic Genes Similar to Vibrio Genus.</title>
        <authorList>
            <person name="Singh A."/>
            <person name="Vaidya B."/>
            <person name="Khatri I."/>
            <person name="Srinivas T.N."/>
            <person name="Subramanian S."/>
            <person name="Korpole S."/>
            <person name="Pinnaka A.K."/>
        </authorList>
    </citation>
    <scope>NUCLEOTIDE SEQUENCE [LARGE SCALE GENOMIC DNA]</scope>
    <source>
        <strain evidence="1 2">AK16</strain>
    </source>
</reference>
<protein>
    <submittedName>
        <fullName evidence="1">Uncharacterized protein</fullName>
    </submittedName>
</protein>
<gene>
    <name evidence="1" type="ORF">D515_00628</name>
</gene>
<accession>R1IYD4</accession>
<sequence>MVKEISQTLEKQDDLGGTDGIEEIVFFAPKHEEGGHFGGFDHVCSVSTNEKLLGEGA</sequence>
<comment type="caution">
    <text evidence="1">The sequence shown here is derived from an EMBL/GenBank/DDBJ whole genome shotgun (WGS) entry which is preliminary data.</text>
</comment>
<evidence type="ECO:0000313" key="2">
    <source>
        <dbReference type="Proteomes" id="UP000011223"/>
    </source>
</evidence>
<dbReference type="EMBL" id="ANFM02000013">
    <property type="protein sequence ID" value="EOD80340.1"/>
    <property type="molecule type" value="Genomic_DNA"/>
</dbReference>
<evidence type="ECO:0000313" key="1">
    <source>
        <dbReference type="EMBL" id="EOD80340.1"/>
    </source>
</evidence>
<dbReference type="AlphaFoldDB" id="R1IYD4"/>
<proteinExistence type="predicted"/>